<dbReference type="SUPFAM" id="SSF55781">
    <property type="entry name" value="GAF domain-like"/>
    <property type="match status" value="1"/>
</dbReference>
<dbReference type="RefSeq" id="WP_046576516.1">
    <property type="nucleotide sequence ID" value="NZ_CP010429.1"/>
</dbReference>
<evidence type="ECO:0000313" key="3">
    <source>
        <dbReference type="Proteomes" id="UP000033054"/>
    </source>
</evidence>
<dbReference type="InterPro" id="IPR029016">
    <property type="entry name" value="GAF-like_dom_sf"/>
</dbReference>
<dbReference type="GO" id="GO:0016301">
    <property type="term" value="F:kinase activity"/>
    <property type="evidence" value="ECO:0007669"/>
    <property type="project" value="UniProtKB-KW"/>
</dbReference>
<evidence type="ECO:0000259" key="1">
    <source>
        <dbReference type="Pfam" id="PF01590"/>
    </source>
</evidence>
<dbReference type="EMBL" id="CP010429">
    <property type="protein sequence ID" value="AKD57019.1"/>
    <property type="molecule type" value="Genomic_DNA"/>
</dbReference>
<dbReference type="KEGG" id="srd:SD10_21085"/>
<proteinExistence type="predicted"/>
<organism evidence="2 3">
    <name type="scientific">Spirosoma radiotolerans</name>
    <dbReference type="NCBI Taxonomy" id="1379870"/>
    <lineage>
        <taxon>Bacteria</taxon>
        <taxon>Pseudomonadati</taxon>
        <taxon>Bacteroidota</taxon>
        <taxon>Cytophagia</taxon>
        <taxon>Cytophagales</taxon>
        <taxon>Cytophagaceae</taxon>
        <taxon>Spirosoma</taxon>
    </lineage>
</organism>
<gene>
    <name evidence="2" type="ORF">SD10_21085</name>
</gene>
<dbReference type="STRING" id="1379870.SD10_21085"/>
<accession>A0A0E3ZXN0</accession>
<dbReference type="OrthoDB" id="880054at2"/>
<keyword evidence="2" id="KW-0808">Transferase</keyword>
<dbReference type="Gene3D" id="3.30.450.40">
    <property type="match status" value="1"/>
</dbReference>
<feature type="domain" description="GAF" evidence="1">
    <location>
        <begin position="22"/>
        <end position="163"/>
    </location>
</feature>
<name>A0A0E3ZXN0_9BACT</name>
<sequence>MIPIHALSATIEELLSAGHSPADTLNQVVQTVGMALEADRCFLYVRQPEQERGRTAFCWRRNPQIPDKNTIQPTWQPDTDELPTEDPLIRAGLAMKPSVYVDDVDMAGPEVLNQQFERETFGHRALIHAHIQADNQLWGILQPCMFGRARHWTEEEKTQIEAILPRLQPVIAAYVTSG</sequence>
<dbReference type="Proteomes" id="UP000033054">
    <property type="component" value="Chromosome"/>
</dbReference>
<protein>
    <submittedName>
        <fullName evidence="2">Histidine kinase</fullName>
    </submittedName>
</protein>
<dbReference type="HOGENOM" id="CLU_1523156_0_0_10"/>
<evidence type="ECO:0000313" key="2">
    <source>
        <dbReference type="EMBL" id="AKD57019.1"/>
    </source>
</evidence>
<keyword evidence="2" id="KW-0418">Kinase</keyword>
<dbReference type="Pfam" id="PF01590">
    <property type="entry name" value="GAF"/>
    <property type="match status" value="1"/>
</dbReference>
<reference evidence="2 3" key="1">
    <citation type="journal article" date="2014" name="Curr. Microbiol.">
        <title>Spirosoma radiotolerans sp. nov., a gamma-radiation-resistant bacterium isolated from gamma ray-irradiated soil.</title>
        <authorList>
            <person name="Lee J.J."/>
            <person name="Srinivasan S."/>
            <person name="Lim S."/>
            <person name="Joe M."/>
            <person name="Im S."/>
            <person name="Bae S.I."/>
            <person name="Park K.R."/>
            <person name="Han J.H."/>
            <person name="Park S.H."/>
            <person name="Joo B.M."/>
            <person name="Park S.J."/>
            <person name="Kim M.K."/>
        </authorList>
    </citation>
    <scope>NUCLEOTIDE SEQUENCE [LARGE SCALE GENOMIC DNA]</scope>
    <source>
        <strain evidence="2 3">DG5A</strain>
    </source>
</reference>
<dbReference type="PATRIC" id="fig|1379870.5.peg.4548"/>
<keyword evidence="3" id="KW-1185">Reference proteome</keyword>
<dbReference type="InterPro" id="IPR003018">
    <property type="entry name" value="GAF"/>
</dbReference>
<dbReference type="AlphaFoldDB" id="A0A0E3ZXN0"/>